<accession>A0A507CES1</accession>
<dbReference type="PANTHER" id="PTHR10159:SF519">
    <property type="entry name" value="DUAL SPECIFICITY PROTEIN PHOSPHATASE MPK3"/>
    <property type="match status" value="1"/>
</dbReference>
<dbReference type="CDD" id="cd14498">
    <property type="entry name" value="DSP"/>
    <property type="match status" value="1"/>
</dbReference>
<dbReference type="OrthoDB" id="273181at2759"/>
<feature type="compositionally biased region" description="Polar residues" evidence="5">
    <location>
        <begin position="244"/>
        <end position="256"/>
    </location>
</feature>
<protein>
    <recommendedName>
        <fullName evidence="2">protein-tyrosine-phosphatase</fullName>
        <ecNumber evidence="2">3.1.3.48</ecNumber>
    </recommendedName>
</protein>
<dbReference type="Gene3D" id="3.90.190.10">
    <property type="entry name" value="Protein tyrosine phosphatase superfamily"/>
    <property type="match status" value="2"/>
</dbReference>
<feature type="domain" description="Tyrosine specific protein phosphatases" evidence="7">
    <location>
        <begin position="296"/>
        <end position="360"/>
    </location>
</feature>
<dbReference type="PROSITE" id="PS50054">
    <property type="entry name" value="TYR_PHOSPHATASE_DUAL"/>
    <property type="match status" value="1"/>
</dbReference>
<dbReference type="InterPro" id="IPR020422">
    <property type="entry name" value="TYR_PHOSPHATASE_DUAL_dom"/>
</dbReference>
<dbReference type="InterPro" id="IPR029021">
    <property type="entry name" value="Prot-tyrosine_phosphatase-like"/>
</dbReference>
<dbReference type="GO" id="GO:0033550">
    <property type="term" value="F:MAP kinase tyrosine phosphatase activity"/>
    <property type="evidence" value="ECO:0007669"/>
    <property type="project" value="TreeGrafter"/>
</dbReference>
<dbReference type="GO" id="GO:0005737">
    <property type="term" value="C:cytoplasm"/>
    <property type="evidence" value="ECO:0007669"/>
    <property type="project" value="TreeGrafter"/>
</dbReference>
<feature type="compositionally biased region" description="Low complexity" evidence="5">
    <location>
        <begin position="53"/>
        <end position="70"/>
    </location>
</feature>
<feature type="region of interest" description="Disordered" evidence="5">
    <location>
        <begin position="176"/>
        <end position="207"/>
    </location>
</feature>
<gene>
    <name evidence="8" type="ORF">SmJEL517_g01756</name>
</gene>
<evidence type="ECO:0000256" key="5">
    <source>
        <dbReference type="SAM" id="MobiDB-lite"/>
    </source>
</evidence>
<dbReference type="EC" id="3.1.3.48" evidence="2"/>
<dbReference type="GO" id="GO:0017017">
    <property type="term" value="F:MAP kinase tyrosine/serine/threonine phosphatase activity"/>
    <property type="evidence" value="ECO:0007669"/>
    <property type="project" value="TreeGrafter"/>
</dbReference>
<evidence type="ECO:0000256" key="3">
    <source>
        <dbReference type="ARBA" id="ARBA00022801"/>
    </source>
</evidence>
<feature type="region of interest" description="Disordered" evidence="5">
    <location>
        <begin position="238"/>
        <end position="275"/>
    </location>
</feature>
<evidence type="ECO:0000259" key="6">
    <source>
        <dbReference type="PROSITE" id="PS50054"/>
    </source>
</evidence>
<comment type="caution">
    <text evidence="8">The sequence shown here is derived from an EMBL/GenBank/DDBJ whole genome shotgun (WGS) entry which is preliminary data.</text>
</comment>
<dbReference type="InterPro" id="IPR000387">
    <property type="entry name" value="Tyr_Pase_dom"/>
</dbReference>
<dbReference type="GO" id="GO:0008330">
    <property type="term" value="F:protein tyrosine/threonine phosphatase activity"/>
    <property type="evidence" value="ECO:0007669"/>
    <property type="project" value="TreeGrafter"/>
</dbReference>
<feature type="compositionally biased region" description="Polar residues" evidence="5">
    <location>
        <begin position="1"/>
        <end position="17"/>
    </location>
</feature>
<evidence type="ECO:0000313" key="9">
    <source>
        <dbReference type="Proteomes" id="UP000319731"/>
    </source>
</evidence>
<evidence type="ECO:0000256" key="1">
    <source>
        <dbReference type="ARBA" id="ARBA00008601"/>
    </source>
</evidence>
<evidence type="ECO:0000256" key="4">
    <source>
        <dbReference type="ARBA" id="ARBA00022912"/>
    </source>
</evidence>
<dbReference type="STRING" id="1806994.A0A507CES1"/>
<feature type="compositionally biased region" description="Polar residues" evidence="5">
    <location>
        <begin position="187"/>
        <end position="207"/>
    </location>
</feature>
<name>A0A507CES1_9FUNG</name>
<dbReference type="PANTHER" id="PTHR10159">
    <property type="entry name" value="DUAL SPECIFICITY PROTEIN PHOSPHATASE"/>
    <property type="match status" value="1"/>
</dbReference>
<dbReference type="Pfam" id="PF00782">
    <property type="entry name" value="DSPc"/>
    <property type="match status" value="1"/>
</dbReference>
<feature type="region of interest" description="Disordered" evidence="5">
    <location>
        <begin position="1"/>
        <end position="102"/>
    </location>
</feature>
<dbReference type="EMBL" id="QEAO01000006">
    <property type="protein sequence ID" value="TPX36013.1"/>
    <property type="molecule type" value="Genomic_DNA"/>
</dbReference>
<dbReference type="RefSeq" id="XP_031026398.1">
    <property type="nucleotide sequence ID" value="XM_031167684.1"/>
</dbReference>
<reference evidence="8 9" key="1">
    <citation type="journal article" date="2019" name="Sci. Rep.">
        <title>Comparative genomics of chytrid fungi reveal insights into the obligate biotrophic and pathogenic lifestyle of Synchytrium endobioticum.</title>
        <authorList>
            <person name="van de Vossenberg B.T.L.H."/>
            <person name="Warris S."/>
            <person name="Nguyen H.D.T."/>
            <person name="van Gent-Pelzer M.P.E."/>
            <person name="Joly D.L."/>
            <person name="van de Geest H.C."/>
            <person name="Bonants P.J.M."/>
            <person name="Smith D.S."/>
            <person name="Levesque C.A."/>
            <person name="van der Lee T.A.J."/>
        </authorList>
    </citation>
    <scope>NUCLEOTIDE SEQUENCE [LARGE SCALE GENOMIC DNA]</scope>
    <source>
        <strain evidence="8 9">JEL517</strain>
    </source>
</reference>
<keyword evidence="4" id="KW-0904">Protein phosphatase</keyword>
<keyword evidence="9" id="KW-1185">Reference proteome</keyword>
<evidence type="ECO:0000313" key="8">
    <source>
        <dbReference type="EMBL" id="TPX36013.1"/>
    </source>
</evidence>
<evidence type="ECO:0000256" key="2">
    <source>
        <dbReference type="ARBA" id="ARBA00013064"/>
    </source>
</evidence>
<dbReference type="AlphaFoldDB" id="A0A507CES1"/>
<evidence type="ECO:0000259" key="7">
    <source>
        <dbReference type="PROSITE" id="PS50056"/>
    </source>
</evidence>
<feature type="domain" description="Tyrosine-protein phosphatase" evidence="6">
    <location>
        <begin position="108"/>
        <end position="379"/>
    </location>
</feature>
<dbReference type="SMART" id="SM00195">
    <property type="entry name" value="DSPc"/>
    <property type="match status" value="1"/>
</dbReference>
<dbReference type="InterPro" id="IPR000340">
    <property type="entry name" value="Dual-sp_phosphatase_cat-dom"/>
</dbReference>
<comment type="similarity">
    <text evidence="1">Belongs to the protein-tyrosine phosphatase family. Non-receptor class dual specificity subfamily.</text>
</comment>
<dbReference type="GO" id="GO:0043409">
    <property type="term" value="P:negative regulation of MAPK cascade"/>
    <property type="evidence" value="ECO:0007669"/>
    <property type="project" value="TreeGrafter"/>
</dbReference>
<feature type="compositionally biased region" description="Low complexity" evidence="5">
    <location>
        <begin position="257"/>
        <end position="275"/>
    </location>
</feature>
<keyword evidence="3" id="KW-0378">Hydrolase</keyword>
<dbReference type="GeneID" id="42002981"/>
<proteinExistence type="inferred from homology"/>
<sequence>MLSTISNTLPSQRSSLVCTGPALSNLDITNNGRRKSRPTPLSFTKNPPKLSIATRRSASTSPLSTPTTSTYELQGPTLGFVTTPPHSASKHGKSNSESSISLPPYTNGPAAILPNLYLGSEINARDVSRNIKLGIGYVLNVAQEVVLGASNHHDDDGTSQGAEELQELFNSLLSPLAPRPVMDEDSSGSCSFSDTASNSSYEDTVSSPSDMALYENLRNLLESSPALSRRAHHIYKNPHHQRCVSDSSINSTLSRHSSNSITTPPPSTSVTSPSTLQHVNNNTLVYKNLSWSHDEPHIISHLPSAFSFIDAARGQNRAVLVNCQQGVSRSASLVIAYIMRSMNMTAWQAYTYVKERAPHISPNLSLMSQLVEFEKWCLCDTAAASADQQ</sequence>
<organism evidence="8 9">
    <name type="scientific">Synchytrium microbalum</name>
    <dbReference type="NCBI Taxonomy" id="1806994"/>
    <lineage>
        <taxon>Eukaryota</taxon>
        <taxon>Fungi</taxon>
        <taxon>Fungi incertae sedis</taxon>
        <taxon>Chytridiomycota</taxon>
        <taxon>Chytridiomycota incertae sedis</taxon>
        <taxon>Chytridiomycetes</taxon>
        <taxon>Synchytriales</taxon>
        <taxon>Synchytriaceae</taxon>
        <taxon>Synchytrium</taxon>
    </lineage>
</organism>
<dbReference type="SUPFAM" id="SSF52799">
    <property type="entry name" value="(Phosphotyrosine protein) phosphatases II"/>
    <property type="match status" value="1"/>
</dbReference>
<dbReference type="PROSITE" id="PS50056">
    <property type="entry name" value="TYR_PHOSPHATASE_2"/>
    <property type="match status" value="1"/>
</dbReference>
<dbReference type="Proteomes" id="UP000319731">
    <property type="component" value="Unassembled WGS sequence"/>
</dbReference>